<dbReference type="AlphaFoldDB" id="A0A438N458"/>
<protein>
    <recommendedName>
        <fullName evidence="10">Enoyl reductase (ER) domain-containing protein</fullName>
    </recommendedName>
</protein>
<dbReference type="EMBL" id="NAJM01000022">
    <property type="protein sequence ID" value="RVX70497.1"/>
    <property type="molecule type" value="Genomic_DNA"/>
</dbReference>
<dbReference type="GO" id="GO:0034079">
    <property type="term" value="P:butanediol biosynthetic process"/>
    <property type="evidence" value="ECO:0007669"/>
    <property type="project" value="TreeGrafter"/>
</dbReference>
<dbReference type="Pfam" id="PF08240">
    <property type="entry name" value="ADH_N"/>
    <property type="match status" value="1"/>
</dbReference>
<keyword evidence="4" id="KW-0862">Zinc</keyword>
<name>A0A438N458_EXOME</name>
<dbReference type="InterPro" id="IPR011032">
    <property type="entry name" value="GroES-like_sf"/>
</dbReference>
<dbReference type="InterPro" id="IPR013154">
    <property type="entry name" value="ADH-like_N"/>
</dbReference>
<evidence type="ECO:0000259" key="6">
    <source>
        <dbReference type="Pfam" id="PF00107"/>
    </source>
</evidence>
<comment type="caution">
    <text evidence="8">The sequence shown here is derived from an EMBL/GenBank/DDBJ whole genome shotgun (WGS) entry which is preliminary data.</text>
</comment>
<dbReference type="OrthoDB" id="3941538at2759"/>
<sequence length="325" mass="34158">MPRIAPKALQISAGARHEFAGVVAEVGQGIEDVTIGDHVVVQPFMLEGNCPWCRTDHPSLCDAAAVVGFTYPGGGGIADFISVPRYNVHKLPTTIPLEVGALVEPLAVGWNAVSSSRFRPGNTALIIGAGPIGLAVILALSAKGAARILVSEPSAARAETARSLADIHVLDHASPSLAVDVRQLGGGQGPDIVFDCAGVQKGIDFAFDAVRKQGTIVNVASWASKPVVNVNALSLKQLTYIGVEAYTRQHFEEVIAKIASGDIKDPARLITSTITLQMAPKKIQQLLETTLLVTPVPKTVGSLRTSQQHKSAAMRSSVLFIAEAE</sequence>
<dbReference type="VEuPathDB" id="FungiDB:PV10_04942"/>
<organism evidence="8 9">
    <name type="scientific">Exophiala mesophila</name>
    <name type="common">Black yeast-like fungus</name>
    <dbReference type="NCBI Taxonomy" id="212818"/>
    <lineage>
        <taxon>Eukaryota</taxon>
        <taxon>Fungi</taxon>
        <taxon>Dikarya</taxon>
        <taxon>Ascomycota</taxon>
        <taxon>Pezizomycotina</taxon>
        <taxon>Eurotiomycetes</taxon>
        <taxon>Chaetothyriomycetidae</taxon>
        <taxon>Chaetothyriales</taxon>
        <taxon>Herpotrichiellaceae</taxon>
        <taxon>Exophiala</taxon>
    </lineage>
</organism>
<dbReference type="PANTHER" id="PTHR43161">
    <property type="entry name" value="SORBITOL DEHYDROGENASE"/>
    <property type="match status" value="1"/>
</dbReference>
<evidence type="ECO:0000259" key="7">
    <source>
        <dbReference type="Pfam" id="PF08240"/>
    </source>
</evidence>
<evidence type="ECO:0000256" key="4">
    <source>
        <dbReference type="ARBA" id="ARBA00022833"/>
    </source>
</evidence>
<comment type="similarity">
    <text evidence="2">Belongs to the zinc-containing alcohol dehydrogenase family.</text>
</comment>
<dbReference type="GO" id="GO:0000721">
    <property type="term" value="F:(R,R)-butanediol dehydrogenase activity"/>
    <property type="evidence" value="ECO:0007669"/>
    <property type="project" value="TreeGrafter"/>
</dbReference>
<keyword evidence="5" id="KW-0560">Oxidoreductase</keyword>
<accession>A0A438N458</accession>
<comment type="cofactor">
    <cofactor evidence="1">
        <name>Zn(2+)</name>
        <dbReference type="ChEBI" id="CHEBI:29105"/>
    </cofactor>
</comment>
<dbReference type="Proteomes" id="UP000288859">
    <property type="component" value="Unassembled WGS sequence"/>
</dbReference>
<dbReference type="SUPFAM" id="SSF50129">
    <property type="entry name" value="GroES-like"/>
    <property type="match status" value="1"/>
</dbReference>
<dbReference type="PANTHER" id="PTHR43161:SF23">
    <property type="entry name" value="(R,R)-BUTANEDIOL DEHYDROGENASE-RELATED"/>
    <property type="match status" value="1"/>
</dbReference>
<evidence type="ECO:0000313" key="9">
    <source>
        <dbReference type="Proteomes" id="UP000288859"/>
    </source>
</evidence>
<feature type="domain" description="Alcohol dehydrogenase-like C-terminal" evidence="6">
    <location>
        <begin position="131"/>
        <end position="259"/>
    </location>
</feature>
<reference evidence="8 9" key="1">
    <citation type="submission" date="2017-03" db="EMBL/GenBank/DDBJ databases">
        <title>Genomes of endolithic fungi from Antarctica.</title>
        <authorList>
            <person name="Coleine C."/>
            <person name="Masonjones S."/>
            <person name="Stajich J.E."/>
        </authorList>
    </citation>
    <scope>NUCLEOTIDE SEQUENCE [LARGE SCALE GENOMIC DNA]</scope>
    <source>
        <strain evidence="8 9">CCFEE 6314</strain>
    </source>
</reference>
<evidence type="ECO:0008006" key="10">
    <source>
        <dbReference type="Google" id="ProtNLM"/>
    </source>
</evidence>
<evidence type="ECO:0000256" key="5">
    <source>
        <dbReference type="ARBA" id="ARBA00023002"/>
    </source>
</evidence>
<dbReference type="GO" id="GO:0046872">
    <property type="term" value="F:metal ion binding"/>
    <property type="evidence" value="ECO:0007669"/>
    <property type="project" value="UniProtKB-KW"/>
</dbReference>
<evidence type="ECO:0000313" key="8">
    <source>
        <dbReference type="EMBL" id="RVX70497.1"/>
    </source>
</evidence>
<dbReference type="Gene3D" id="3.90.180.10">
    <property type="entry name" value="Medium-chain alcohol dehydrogenases, catalytic domain"/>
    <property type="match status" value="1"/>
</dbReference>
<evidence type="ECO:0000256" key="2">
    <source>
        <dbReference type="ARBA" id="ARBA00008072"/>
    </source>
</evidence>
<proteinExistence type="inferred from homology"/>
<evidence type="ECO:0000256" key="3">
    <source>
        <dbReference type="ARBA" id="ARBA00022723"/>
    </source>
</evidence>
<dbReference type="SUPFAM" id="SSF51735">
    <property type="entry name" value="NAD(P)-binding Rossmann-fold domains"/>
    <property type="match status" value="1"/>
</dbReference>
<feature type="domain" description="Alcohol dehydrogenase-like N-terminal" evidence="7">
    <location>
        <begin position="17"/>
        <end position="92"/>
    </location>
</feature>
<dbReference type="InterPro" id="IPR013149">
    <property type="entry name" value="ADH-like_C"/>
</dbReference>
<dbReference type="GO" id="GO:0005737">
    <property type="term" value="C:cytoplasm"/>
    <property type="evidence" value="ECO:0007669"/>
    <property type="project" value="TreeGrafter"/>
</dbReference>
<dbReference type="Gene3D" id="3.40.50.720">
    <property type="entry name" value="NAD(P)-binding Rossmann-like Domain"/>
    <property type="match status" value="1"/>
</dbReference>
<evidence type="ECO:0000256" key="1">
    <source>
        <dbReference type="ARBA" id="ARBA00001947"/>
    </source>
</evidence>
<dbReference type="Pfam" id="PF00107">
    <property type="entry name" value="ADH_zinc_N"/>
    <property type="match status" value="1"/>
</dbReference>
<keyword evidence="3" id="KW-0479">Metal-binding</keyword>
<dbReference type="InterPro" id="IPR036291">
    <property type="entry name" value="NAD(P)-bd_dom_sf"/>
</dbReference>
<gene>
    <name evidence="8" type="ORF">B0A52_05148</name>
</gene>